<evidence type="ECO:0000313" key="3">
    <source>
        <dbReference type="Proteomes" id="UP000828390"/>
    </source>
</evidence>
<keyword evidence="3" id="KW-1185">Reference proteome</keyword>
<sequence length="111" mass="12473">MDVIKTTEVFCLSGAVSKPTSVNASSKTFFADALSSPSGKDPAPKCNGNQWQAPEEVNKPNSYKQILIYLRVMKLEVRTDLANLHLKFNRMSQSINSLRTKKMLKKKTREP</sequence>
<accession>A0A9D4IQW6</accession>
<protein>
    <submittedName>
        <fullName evidence="2">Uncharacterized protein</fullName>
    </submittedName>
</protein>
<name>A0A9D4IQW6_DREPO</name>
<organism evidence="2 3">
    <name type="scientific">Dreissena polymorpha</name>
    <name type="common">Zebra mussel</name>
    <name type="synonym">Mytilus polymorpha</name>
    <dbReference type="NCBI Taxonomy" id="45954"/>
    <lineage>
        <taxon>Eukaryota</taxon>
        <taxon>Metazoa</taxon>
        <taxon>Spiralia</taxon>
        <taxon>Lophotrochozoa</taxon>
        <taxon>Mollusca</taxon>
        <taxon>Bivalvia</taxon>
        <taxon>Autobranchia</taxon>
        <taxon>Heteroconchia</taxon>
        <taxon>Euheterodonta</taxon>
        <taxon>Imparidentia</taxon>
        <taxon>Neoheterodontei</taxon>
        <taxon>Myida</taxon>
        <taxon>Dreissenoidea</taxon>
        <taxon>Dreissenidae</taxon>
        <taxon>Dreissena</taxon>
    </lineage>
</organism>
<evidence type="ECO:0000256" key="1">
    <source>
        <dbReference type="SAM" id="MobiDB-lite"/>
    </source>
</evidence>
<feature type="region of interest" description="Disordered" evidence="1">
    <location>
        <begin position="33"/>
        <end position="55"/>
    </location>
</feature>
<dbReference type="EMBL" id="JAIWYP010000008">
    <property type="protein sequence ID" value="KAH3781759.1"/>
    <property type="molecule type" value="Genomic_DNA"/>
</dbReference>
<dbReference type="Proteomes" id="UP000828390">
    <property type="component" value="Unassembled WGS sequence"/>
</dbReference>
<comment type="caution">
    <text evidence="2">The sequence shown here is derived from an EMBL/GenBank/DDBJ whole genome shotgun (WGS) entry which is preliminary data.</text>
</comment>
<reference evidence="2" key="1">
    <citation type="journal article" date="2019" name="bioRxiv">
        <title>The Genome of the Zebra Mussel, Dreissena polymorpha: A Resource for Invasive Species Research.</title>
        <authorList>
            <person name="McCartney M.A."/>
            <person name="Auch B."/>
            <person name="Kono T."/>
            <person name="Mallez S."/>
            <person name="Zhang Y."/>
            <person name="Obille A."/>
            <person name="Becker A."/>
            <person name="Abrahante J.E."/>
            <person name="Garbe J."/>
            <person name="Badalamenti J.P."/>
            <person name="Herman A."/>
            <person name="Mangelson H."/>
            <person name="Liachko I."/>
            <person name="Sullivan S."/>
            <person name="Sone E.D."/>
            <person name="Koren S."/>
            <person name="Silverstein K.A.T."/>
            <person name="Beckman K.B."/>
            <person name="Gohl D.M."/>
        </authorList>
    </citation>
    <scope>NUCLEOTIDE SEQUENCE</scope>
    <source>
        <strain evidence="2">Duluth1</strain>
        <tissue evidence="2">Whole animal</tissue>
    </source>
</reference>
<evidence type="ECO:0000313" key="2">
    <source>
        <dbReference type="EMBL" id="KAH3781759.1"/>
    </source>
</evidence>
<proteinExistence type="predicted"/>
<gene>
    <name evidence="2" type="ORF">DPMN_159663</name>
</gene>
<dbReference type="AlphaFoldDB" id="A0A9D4IQW6"/>
<reference evidence="2" key="2">
    <citation type="submission" date="2020-11" db="EMBL/GenBank/DDBJ databases">
        <authorList>
            <person name="McCartney M.A."/>
            <person name="Auch B."/>
            <person name="Kono T."/>
            <person name="Mallez S."/>
            <person name="Becker A."/>
            <person name="Gohl D.M."/>
            <person name="Silverstein K.A.T."/>
            <person name="Koren S."/>
            <person name="Bechman K.B."/>
            <person name="Herman A."/>
            <person name="Abrahante J.E."/>
            <person name="Garbe J."/>
        </authorList>
    </citation>
    <scope>NUCLEOTIDE SEQUENCE</scope>
    <source>
        <strain evidence="2">Duluth1</strain>
        <tissue evidence="2">Whole animal</tissue>
    </source>
</reference>